<keyword evidence="10 14" id="KW-0408">Iron</keyword>
<comment type="cofactor">
    <cofactor evidence="1">
        <name>heme</name>
        <dbReference type="ChEBI" id="CHEBI:30413"/>
    </cofactor>
</comment>
<dbReference type="InterPro" id="IPR050364">
    <property type="entry name" value="Cytochrome_P450_fung"/>
</dbReference>
<organism evidence="16 17">
    <name type="scientific">Marasmius tenuissimus</name>
    <dbReference type="NCBI Taxonomy" id="585030"/>
    <lineage>
        <taxon>Eukaryota</taxon>
        <taxon>Fungi</taxon>
        <taxon>Dikarya</taxon>
        <taxon>Basidiomycota</taxon>
        <taxon>Agaricomycotina</taxon>
        <taxon>Agaricomycetes</taxon>
        <taxon>Agaricomycetidae</taxon>
        <taxon>Agaricales</taxon>
        <taxon>Marasmiineae</taxon>
        <taxon>Marasmiaceae</taxon>
        <taxon>Marasmius</taxon>
    </lineage>
</organism>
<comment type="similarity">
    <text evidence="4 14">Belongs to the cytochrome P450 family.</text>
</comment>
<dbReference type="EMBL" id="JBBXMP010000006">
    <property type="protein sequence ID" value="KAL0070526.1"/>
    <property type="molecule type" value="Genomic_DNA"/>
</dbReference>
<sequence length="566" mass="64647">MGYETAIAVGITVVSLLALYQYQYKQLDKKLPPGPSRIPIFGNLFQVPTKQPYPLFRQWAKEYGPIFSLRLGGQTVVVLNTAEAAHEILDNRAKTYSSRTPPHVAHDIMSDGQRFVLLPYEKEWKAAKKTMQTVFNSTTVKGMRPTQELESRVALWDLMEHGERSFASEFDYMKEEEAPETHWFSIPRRYTTSVAMTAIYGVRVNRFINNPDLHKVYEIMSNFALQAQPGKYLADAFPIVRKLPDVLAPWRETARKLHDWEMGLYGKLVDLCKTDLLQGKEHVTNYVTTYLKQRLDAGVQDAPGKGVREDGHLTDKLLAYTAGTILEGGSDTSATTMQNFLMFMVAHPHFLRKAVEEIDAVVGENRMPDFDDEFCLPYLRACIKETLRRRPPTIMGIPHSSDEDDYYGGYLIPKNSQVIGNVWAIHMDPTTYPNPFAFNPERFLQTDEEQKTWASGPNYKDRVHYVFGWGRRFCPGHDIAESSLFIVLSRILWAFDLKTKKHPATGADDIPDMNDESNFTDGFVSIPKIYPLAFIPRSENKASMIRKAFADAQDQWELLGMEADQR</sequence>
<evidence type="ECO:0000256" key="10">
    <source>
        <dbReference type="ARBA" id="ARBA00023004"/>
    </source>
</evidence>
<evidence type="ECO:0000256" key="13">
    <source>
        <dbReference type="ARBA" id="ARBA00023180"/>
    </source>
</evidence>
<evidence type="ECO:0000256" key="14">
    <source>
        <dbReference type="RuleBase" id="RU000461"/>
    </source>
</evidence>
<dbReference type="InterPro" id="IPR036396">
    <property type="entry name" value="Cyt_P450_sf"/>
</dbReference>
<dbReference type="PANTHER" id="PTHR46300:SF2">
    <property type="entry name" value="CYTOCHROME P450 MONOOXYGENASE ALNH-RELATED"/>
    <property type="match status" value="1"/>
</dbReference>
<proteinExistence type="inferred from homology"/>
<evidence type="ECO:0000313" key="16">
    <source>
        <dbReference type="EMBL" id="KAL0070526.1"/>
    </source>
</evidence>
<dbReference type="PRINTS" id="PR00385">
    <property type="entry name" value="P450"/>
</dbReference>
<keyword evidence="5 14" id="KW-0349">Heme</keyword>
<evidence type="ECO:0000256" key="15">
    <source>
        <dbReference type="SAM" id="Phobius"/>
    </source>
</evidence>
<evidence type="ECO:0000256" key="3">
    <source>
        <dbReference type="ARBA" id="ARBA00005179"/>
    </source>
</evidence>
<reference evidence="16 17" key="1">
    <citation type="submission" date="2024-05" db="EMBL/GenBank/DDBJ databases">
        <title>A draft genome resource for the thread blight pathogen Marasmius tenuissimus strain MS-2.</title>
        <authorList>
            <person name="Yulfo-Soto G.E."/>
            <person name="Baruah I.K."/>
            <person name="Amoako-Attah I."/>
            <person name="Bukari Y."/>
            <person name="Meinhardt L.W."/>
            <person name="Bailey B.A."/>
            <person name="Cohen S.P."/>
        </authorList>
    </citation>
    <scope>NUCLEOTIDE SEQUENCE [LARGE SCALE GENOMIC DNA]</scope>
    <source>
        <strain evidence="16 17">MS-2</strain>
    </source>
</reference>
<keyword evidence="7 14" id="KW-0479">Metal-binding</keyword>
<dbReference type="PANTHER" id="PTHR46300">
    <property type="entry name" value="P450, PUTATIVE (EUROFUNG)-RELATED-RELATED"/>
    <property type="match status" value="1"/>
</dbReference>
<comment type="subcellular location">
    <subcellularLocation>
        <location evidence="2">Membrane</location>
        <topology evidence="2">Single-pass membrane protein</topology>
    </subcellularLocation>
</comment>
<dbReference type="InterPro" id="IPR017972">
    <property type="entry name" value="Cyt_P450_CS"/>
</dbReference>
<dbReference type="Pfam" id="PF00067">
    <property type="entry name" value="p450"/>
    <property type="match status" value="1"/>
</dbReference>
<evidence type="ECO:0000256" key="1">
    <source>
        <dbReference type="ARBA" id="ARBA00001971"/>
    </source>
</evidence>
<dbReference type="InterPro" id="IPR001128">
    <property type="entry name" value="Cyt_P450"/>
</dbReference>
<evidence type="ECO:0000256" key="7">
    <source>
        <dbReference type="ARBA" id="ARBA00022723"/>
    </source>
</evidence>
<dbReference type="PRINTS" id="PR00463">
    <property type="entry name" value="EP450I"/>
</dbReference>
<keyword evidence="8 15" id="KW-1133">Transmembrane helix</keyword>
<evidence type="ECO:0000313" key="17">
    <source>
        <dbReference type="Proteomes" id="UP001437256"/>
    </source>
</evidence>
<dbReference type="InterPro" id="IPR002401">
    <property type="entry name" value="Cyt_P450_E_grp-I"/>
</dbReference>
<keyword evidence="11 14" id="KW-0503">Monooxygenase</keyword>
<evidence type="ECO:0000256" key="8">
    <source>
        <dbReference type="ARBA" id="ARBA00022989"/>
    </source>
</evidence>
<evidence type="ECO:0008006" key="18">
    <source>
        <dbReference type="Google" id="ProtNLM"/>
    </source>
</evidence>
<dbReference type="SUPFAM" id="SSF48264">
    <property type="entry name" value="Cytochrome P450"/>
    <property type="match status" value="1"/>
</dbReference>
<evidence type="ECO:0000256" key="11">
    <source>
        <dbReference type="ARBA" id="ARBA00023033"/>
    </source>
</evidence>
<keyword evidence="17" id="KW-1185">Reference proteome</keyword>
<dbReference type="Gene3D" id="1.10.630.10">
    <property type="entry name" value="Cytochrome P450"/>
    <property type="match status" value="1"/>
</dbReference>
<keyword evidence="12 15" id="KW-0472">Membrane</keyword>
<accession>A0ABR3A9F6</accession>
<evidence type="ECO:0000256" key="4">
    <source>
        <dbReference type="ARBA" id="ARBA00010617"/>
    </source>
</evidence>
<evidence type="ECO:0000256" key="12">
    <source>
        <dbReference type="ARBA" id="ARBA00023136"/>
    </source>
</evidence>
<evidence type="ECO:0000256" key="2">
    <source>
        <dbReference type="ARBA" id="ARBA00004167"/>
    </source>
</evidence>
<dbReference type="Proteomes" id="UP001437256">
    <property type="component" value="Unassembled WGS sequence"/>
</dbReference>
<evidence type="ECO:0000256" key="9">
    <source>
        <dbReference type="ARBA" id="ARBA00023002"/>
    </source>
</evidence>
<evidence type="ECO:0000256" key="6">
    <source>
        <dbReference type="ARBA" id="ARBA00022692"/>
    </source>
</evidence>
<gene>
    <name evidence="16" type="ORF">AAF712_002359</name>
</gene>
<keyword evidence="6 15" id="KW-0812">Transmembrane</keyword>
<evidence type="ECO:0000256" key="5">
    <source>
        <dbReference type="ARBA" id="ARBA00022617"/>
    </source>
</evidence>
<keyword evidence="9 14" id="KW-0560">Oxidoreductase</keyword>
<protein>
    <recommendedName>
        <fullName evidence="18">Cytochrome P450</fullName>
    </recommendedName>
</protein>
<name>A0ABR3A9F6_9AGAR</name>
<keyword evidence="13" id="KW-0325">Glycoprotein</keyword>
<feature type="transmembrane region" description="Helical" evidence="15">
    <location>
        <begin position="6"/>
        <end position="22"/>
    </location>
</feature>
<dbReference type="CDD" id="cd11065">
    <property type="entry name" value="CYP64-like"/>
    <property type="match status" value="1"/>
</dbReference>
<comment type="pathway">
    <text evidence="3">Secondary metabolite biosynthesis.</text>
</comment>
<dbReference type="PROSITE" id="PS00086">
    <property type="entry name" value="CYTOCHROME_P450"/>
    <property type="match status" value="1"/>
</dbReference>
<comment type="caution">
    <text evidence="16">The sequence shown here is derived from an EMBL/GenBank/DDBJ whole genome shotgun (WGS) entry which is preliminary data.</text>
</comment>